<dbReference type="CDD" id="cd02516">
    <property type="entry name" value="CDP-ME_synthetase"/>
    <property type="match status" value="1"/>
</dbReference>
<dbReference type="PRINTS" id="PR00080">
    <property type="entry name" value="SDRFAMILY"/>
</dbReference>
<evidence type="ECO:0000313" key="10">
    <source>
        <dbReference type="EMBL" id="CCB88122.1"/>
    </source>
</evidence>
<dbReference type="SUPFAM" id="SSF53448">
    <property type="entry name" value="Nucleotide-diphospho-sugar transferases"/>
    <property type="match status" value="1"/>
</dbReference>
<dbReference type="FunFam" id="3.90.550.10:FF:000003">
    <property type="entry name" value="2-C-methyl-D-erythritol 4-phosphate cytidylyltransferase"/>
    <property type="match status" value="1"/>
</dbReference>
<feature type="site" description="Transition state stabilizer" evidence="7">
    <location>
        <position position="13"/>
    </location>
</feature>
<evidence type="ECO:0000256" key="1">
    <source>
        <dbReference type="ARBA" id="ARBA00001282"/>
    </source>
</evidence>
<dbReference type="EC" id="2.7.7.60" evidence="7"/>
<sequence>MKALLLMGGEGKRFGAETPKQFLNLSGKKVYLHTLETFLSFDEFEEILLICHPAWISTVKEEVNSPRVRIVEGGYTRQDSTYRGLLSCGLKTDFVVIHDAVRPFISKEIIRKNIDALKSHSAVDTCIPSADTIVHAETFDTITSIPKRSEYLRGQTPQSFSYHLLLEAHEKAKNQNASDDCSLVLQLGYPVHIVPGSSDNIKITSELDLFLAEQLMRLHSSTFSGAGTPLEGKTFAITGGTGGIGSSLAEFLKSEGAKALVLSKSSPDFPVDLTDFEEVRKVFNHLHDTYGPLDGLINCVGHLAVKPFKTLTSDEIDHLIQTNLHSLLYSCRCAKLKDGGHIINLSSSAFSRGRKEYTIYSATKAAIVNFTQGFAEEHPELRINVVVPQRTNTPMRRNNFPEEDPSTLLSSQEVAEEILKVLRSDRTTGTILEIRKR</sequence>
<evidence type="ECO:0000256" key="6">
    <source>
        <dbReference type="ARBA" id="ARBA00023229"/>
    </source>
</evidence>
<comment type="similarity">
    <text evidence="8">Belongs to the short-chain dehydrogenases/reductases (SDR) family.</text>
</comment>
<comment type="pathway">
    <text evidence="2 7">Isoprenoid biosynthesis; isopentenyl diphosphate biosynthesis via DXP pathway; isopentenyl diphosphate from 1-deoxy-D-xylulose 5-phosphate: step 2/6.</text>
</comment>
<dbReference type="NCBIfam" id="TIGR00453">
    <property type="entry name" value="ispD"/>
    <property type="match status" value="1"/>
</dbReference>
<dbReference type="InterPro" id="IPR036291">
    <property type="entry name" value="NAD(P)-bd_dom_sf"/>
</dbReference>
<feature type="site" description="Positions MEP for the nucleophilic attack" evidence="7">
    <location>
        <position position="202"/>
    </location>
</feature>
<dbReference type="OrthoDB" id="9806837at2"/>
<dbReference type="CDD" id="cd05233">
    <property type="entry name" value="SDR_c"/>
    <property type="match status" value="1"/>
</dbReference>
<dbReference type="PROSITE" id="PS01295">
    <property type="entry name" value="ISPD"/>
    <property type="match status" value="1"/>
</dbReference>
<dbReference type="PROSITE" id="PS00061">
    <property type="entry name" value="ADH_SHORT"/>
    <property type="match status" value="1"/>
</dbReference>
<dbReference type="InterPro" id="IPR050088">
    <property type="entry name" value="IspD/TarI_cytidylyltransf_bact"/>
</dbReference>
<dbReference type="eggNOG" id="COG0300">
    <property type="taxonomic scope" value="Bacteria"/>
</dbReference>
<evidence type="ECO:0000313" key="11">
    <source>
        <dbReference type="Proteomes" id="UP000000496"/>
    </source>
</evidence>
<proteinExistence type="inferred from homology"/>
<dbReference type="KEGG" id="sng:SNE_A02450"/>
<dbReference type="SUPFAM" id="SSF51735">
    <property type="entry name" value="NAD(P)-binding Rossmann-fold domains"/>
    <property type="match status" value="1"/>
</dbReference>
<dbReference type="PANTHER" id="PTHR32125:SF4">
    <property type="entry name" value="2-C-METHYL-D-ERYTHRITOL 4-PHOSPHATE CYTIDYLYLTRANSFERASE, CHLOROPLASTIC"/>
    <property type="match status" value="1"/>
</dbReference>
<dbReference type="InterPro" id="IPR029044">
    <property type="entry name" value="Nucleotide-diphossugar_trans"/>
</dbReference>
<dbReference type="UniPathway" id="UPA00056">
    <property type="reaction ID" value="UER00093"/>
</dbReference>
<evidence type="ECO:0000256" key="5">
    <source>
        <dbReference type="ARBA" id="ARBA00022695"/>
    </source>
</evidence>
<evidence type="ECO:0000256" key="8">
    <source>
        <dbReference type="RuleBase" id="RU000363"/>
    </source>
</evidence>
<dbReference type="HOGENOM" id="CLU_049603_0_0_0"/>
<feature type="domain" description="Ketoreductase" evidence="9">
    <location>
        <begin position="233"/>
        <end position="391"/>
    </location>
</feature>
<evidence type="ECO:0000259" key="9">
    <source>
        <dbReference type="SMART" id="SM00822"/>
    </source>
</evidence>
<dbReference type="InterPro" id="IPR020904">
    <property type="entry name" value="Sc_DH/Rdtase_CS"/>
</dbReference>
<comment type="function">
    <text evidence="7">Catalyzes the formation of 4-diphosphocytidyl-2-C-methyl-D-erythritol from CTP and 2-C-methyl-D-erythritol 4-phosphate (MEP).</text>
</comment>
<evidence type="ECO:0000256" key="2">
    <source>
        <dbReference type="ARBA" id="ARBA00004787"/>
    </source>
</evidence>
<dbReference type="STRING" id="331113.SNE_A02450"/>
<comment type="catalytic activity">
    <reaction evidence="1 7">
        <text>2-C-methyl-D-erythritol 4-phosphate + CTP + H(+) = 4-CDP-2-C-methyl-D-erythritol + diphosphate</text>
        <dbReference type="Rhea" id="RHEA:13429"/>
        <dbReference type="ChEBI" id="CHEBI:15378"/>
        <dbReference type="ChEBI" id="CHEBI:33019"/>
        <dbReference type="ChEBI" id="CHEBI:37563"/>
        <dbReference type="ChEBI" id="CHEBI:57823"/>
        <dbReference type="ChEBI" id="CHEBI:58262"/>
        <dbReference type="EC" id="2.7.7.60"/>
    </reaction>
</comment>
<dbReference type="GO" id="GO:0019288">
    <property type="term" value="P:isopentenyl diphosphate biosynthetic process, methylerythritol 4-phosphate pathway"/>
    <property type="evidence" value="ECO:0007669"/>
    <property type="project" value="UniProtKB-UniRule"/>
</dbReference>
<dbReference type="AlphaFoldDB" id="F8L5Y0"/>
<keyword evidence="4 7" id="KW-0808">Transferase</keyword>
<dbReference type="Pfam" id="PF01128">
    <property type="entry name" value="IspD"/>
    <property type="match status" value="1"/>
</dbReference>
<evidence type="ECO:0000256" key="4">
    <source>
        <dbReference type="ARBA" id="ARBA00022679"/>
    </source>
</evidence>
<dbReference type="Gene3D" id="3.90.550.10">
    <property type="entry name" value="Spore Coat Polysaccharide Biosynthesis Protein SpsA, Chain A"/>
    <property type="match status" value="1"/>
</dbReference>
<dbReference type="InterPro" id="IPR018294">
    <property type="entry name" value="ISPD_synthase_CS"/>
</dbReference>
<evidence type="ECO:0000256" key="7">
    <source>
        <dbReference type="HAMAP-Rule" id="MF_00108"/>
    </source>
</evidence>
<dbReference type="InterPro" id="IPR002347">
    <property type="entry name" value="SDR_fam"/>
</dbReference>
<keyword evidence="5 7" id="KW-0548">Nucleotidyltransferase</keyword>
<dbReference type="NCBIfam" id="NF001183">
    <property type="entry name" value="PRK00155.1-3"/>
    <property type="match status" value="1"/>
</dbReference>
<dbReference type="InterPro" id="IPR057326">
    <property type="entry name" value="KR_dom"/>
</dbReference>
<protein>
    <recommendedName>
        <fullName evidence="7">2-C-methyl-D-erythritol 4-phosphate cytidylyltransferase</fullName>
        <ecNumber evidence="7">2.7.7.60</ecNumber>
    </recommendedName>
    <alternativeName>
        <fullName evidence="7">4-diphosphocytidyl-2C-methyl-D-erythritol synthase</fullName>
    </alternativeName>
    <alternativeName>
        <fullName evidence="7">MEP cytidylyltransferase</fullName>
        <shortName evidence="7">MCT</shortName>
    </alternativeName>
</protein>
<feature type="site" description="Positions MEP for the nucleophilic attack" evidence="7">
    <location>
        <position position="148"/>
    </location>
</feature>
<feature type="site" description="Transition state stabilizer" evidence="7">
    <location>
        <position position="20"/>
    </location>
</feature>
<dbReference type="GO" id="GO:0050518">
    <property type="term" value="F:2-C-methyl-D-erythritol 4-phosphate cytidylyltransferase activity"/>
    <property type="evidence" value="ECO:0007669"/>
    <property type="project" value="UniProtKB-UniRule"/>
</dbReference>
<organism evidence="10 11">
    <name type="scientific">Simkania negevensis (strain ATCC VR-1471 / DSM 27360 / Z)</name>
    <dbReference type="NCBI Taxonomy" id="331113"/>
    <lineage>
        <taxon>Bacteria</taxon>
        <taxon>Pseudomonadati</taxon>
        <taxon>Chlamydiota</taxon>
        <taxon>Chlamydiia</taxon>
        <taxon>Parachlamydiales</taxon>
        <taxon>Simkaniaceae</taxon>
        <taxon>Simkania</taxon>
    </lineage>
</organism>
<dbReference type="EMBL" id="FR872582">
    <property type="protein sequence ID" value="CCB88122.1"/>
    <property type="molecule type" value="Genomic_DNA"/>
</dbReference>
<dbReference type="RefSeq" id="WP_013942589.1">
    <property type="nucleotide sequence ID" value="NC_015713.1"/>
</dbReference>
<name>F8L5Y0_SIMNZ</name>
<comment type="similarity">
    <text evidence="3 7">Belongs to the IspD/TarI cytidylyltransferase family. IspD subfamily.</text>
</comment>
<dbReference type="InterPro" id="IPR034683">
    <property type="entry name" value="IspD/TarI"/>
</dbReference>
<reference evidence="10 11" key="1">
    <citation type="journal article" date="2011" name="Mol. Biol. Evol.">
        <title>Unity in variety--the pan-genome of the Chlamydiae.</title>
        <authorList>
            <person name="Collingro A."/>
            <person name="Tischler P."/>
            <person name="Weinmaier T."/>
            <person name="Penz T."/>
            <person name="Heinz E."/>
            <person name="Brunham R.C."/>
            <person name="Read T.D."/>
            <person name="Bavoil P.M."/>
            <person name="Sachse K."/>
            <person name="Kahane S."/>
            <person name="Friedman M.G."/>
            <person name="Rattei T."/>
            <person name="Myers G.S."/>
            <person name="Horn M."/>
        </authorList>
    </citation>
    <scope>NUCLEOTIDE SEQUENCE [LARGE SCALE GENOMIC DNA]</scope>
    <source>
        <strain evidence="11">ATCC VR-1471 / Z</strain>
    </source>
</reference>
<keyword evidence="6 7" id="KW-0414">Isoprene biosynthesis</keyword>
<dbReference type="PRINTS" id="PR00081">
    <property type="entry name" value="GDHRDH"/>
</dbReference>
<dbReference type="SMART" id="SM00822">
    <property type="entry name" value="PKS_KR"/>
    <property type="match status" value="1"/>
</dbReference>
<evidence type="ECO:0000256" key="3">
    <source>
        <dbReference type="ARBA" id="ARBA00009789"/>
    </source>
</evidence>
<dbReference type="Proteomes" id="UP000000496">
    <property type="component" value="Chromosome gsn.131"/>
</dbReference>
<keyword evidence="11" id="KW-1185">Reference proteome</keyword>
<gene>
    <name evidence="7 10" type="primary">ispD</name>
    <name evidence="10" type="ordered locus">SNE_A02450</name>
</gene>
<dbReference type="eggNOG" id="COG1211">
    <property type="taxonomic scope" value="Bacteria"/>
</dbReference>
<accession>F8L5Y0</accession>
<dbReference type="PANTHER" id="PTHR32125">
    <property type="entry name" value="2-C-METHYL-D-ERYTHRITOL 4-PHOSPHATE CYTIDYLYLTRANSFERASE, CHLOROPLASTIC"/>
    <property type="match status" value="1"/>
</dbReference>
<dbReference type="HAMAP" id="MF_00108">
    <property type="entry name" value="IspD"/>
    <property type="match status" value="1"/>
</dbReference>
<dbReference type="Gene3D" id="3.40.50.720">
    <property type="entry name" value="NAD(P)-binding Rossmann-like Domain"/>
    <property type="match status" value="1"/>
</dbReference>
<dbReference type="Pfam" id="PF00106">
    <property type="entry name" value="adh_short"/>
    <property type="match status" value="1"/>
</dbReference>
<dbReference type="InterPro" id="IPR001228">
    <property type="entry name" value="IspD"/>
</dbReference>